<reference evidence="2 3" key="1">
    <citation type="submission" date="2019-11" db="EMBL/GenBank/DDBJ databases">
        <title>Whole genome sequence of Oryza granulata.</title>
        <authorList>
            <person name="Li W."/>
        </authorList>
    </citation>
    <scope>NUCLEOTIDE SEQUENCE [LARGE SCALE GENOMIC DNA]</scope>
    <source>
        <strain evidence="3">cv. Menghai</strain>
        <tissue evidence="2">Leaf</tissue>
    </source>
</reference>
<proteinExistence type="predicted"/>
<evidence type="ECO:0000313" key="3">
    <source>
        <dbReference type="Proteomes" id="UP000479710"/>
    </source>
</evidence>
<accession>A0A6G1E3V0</accession>
<keyword evidence="3" id="KW-1185">Reference proteome</keyword>
<gene>
    <name evidence="2" type="ORF">E2562_029595</name>
</gene>
<name>A0A6G1E3V0_9ORYZ</name>
<feature type="region of interest" description="Disordered" evidence="1">
    <location>
        <begin position="27"/>
        <end position="67"/>
    </location>
</feature>
<dbReference type="EMBL" id="SPHZ02000005">
    <property type="protein sequence ID" value="KAF0919470.1"/>
    <property type="molecule type" value="Genomic_DNA"/>
</dbReference>
<feature type="compositionally biased region" description="Gly residues" evidence="1">
    <location>
        <begin position="56"/>
        <end position="67"/>
    </location>
</feature>
<evidence type="ECO:0000256" key="1">
    <source>
        <dbReference type="SAM" id="MobiDB-lite"/>
    </source>
</evidence>
<organism evidence="2 3">
    <name type="scientific">Oryza meyeriana var. granulata</name>
    <dbReference type="NCBI Taxonomy" id="110450"/>
    <lineage>
        <taxon>Eukaryota</taxon>
        <taxon>Viridiplantae</taxon>
        <taxon>Streptophyta</taxon>
        <taxon>Embryophyta</taxon>
        <taxon>Tracheophyta</taxon>
        <taxon>Spermatophyta</taxon>
        <taxon>Magnoliopsida</taxon>
        <taxon>Liliopsida</taxon>
        <taxon>Poales</taxon>
        <taxon>Poaceae</taxon>
        <taxon>BOP clade</taxon>
        <taxon>Oryzoideae</taxon>
        <taxon>Oryzeae</taxon>
        <taxon>Oryzinae</taxon>
        <taxon>Oryza</taxon>
        <taxon>Oryza meyeriana</taxon>
    </lineage>
</organism>
<comment type="caution">
    <text evidence="2">The sequence shown here is derived from an EMBL/GenBank/DDBJ whole genome shotgun (WGS) entry which is preliminary data.</text>
</comment>
<evidence type="ECO:0000313" key="2">
    <source>
        <dbReference type="EMBL" id="KAF0919470.1"/>
    </source>
</evidence>
<protein>
    <submittedName>
        <fullName evidence="2">Uncharacterized protein</fullName>
    </submittedName>
</protein>
<dbReference type="AlphaFoldDB" id="A0A6G1E3V0"/>
<sequence>MRDATPIGDSELLLHLSRAFSSAANRLVSQGPWPQRQSKKLFAKTAGDDDDDRGHGGAGARGEGTTP</sequence>
<dbReference type="Proteomes" id="UP000479710">
    <property type="component" value="Unassembled WGS sequence"/>
</dbReference>